<protein>
    <submittedName>
        <fullName evidence="1">Uncharacterized protein</fullName>
    </submittedName>
</protein>
<dbReference type="AlphaFoldDB" id="A0A699WUH5"/>
<comment type="caution">
    <text evidence="1">The sequence shown here is derived from an EMBL/GenBank/DDBJ whole genome shotgun (WGS) entry which is preliminary data.</text>
</comment>
<reference evidence="1" key="1">
    <citation type="journal article" date="2019" name="Sci. Rep.">
        <title>Draft genome of Tanacetum cinerariifolium, the natural source of mosquito coil.</title>
        <authorList>
            <person name="Yamashiro T."/>
            <person name="Shiraishi A."/>
            <person name="Satake H."/>
            <person name="Nakayama K."/>
        </authorList>
    </citation>
    <scope>NUCLEOTIDE SEQUENCE</scope>
</reference>
<gene>
    <name evidence="1" type="ORF">Tci_922822</name>
</gene>
<proteinExistence type="predicted"/>
<organism evidence="1">
    <name type="scientific">Tanacetum cinerariifolium</name>
    <name type="common">Dalmatian daisy</name>
    <name type="synonym">Chrysanthemum cinerariifolium</name>
    <dbReference type="NCBI Taxonomy" id="118510"/>
    <lineage>
        <taxon>Eukaryota</taxon>
        <taxon>Viridiplantae</taxon>
        <taxon>Streptophyta</taxon>
        <taxon>Embryophyta</taxon>
        <taxon>Tracheophyta</taxon>
        <taxon>Spermatophyta</taxon>
        <taxon>Magnoliopsida</taxon>
        <taxon>eudicotyledons</taxon>
        <taxon>Gunneridae</taxon>
        <taxon>Pentapetalae</taxon>
        <taxon>asterids</taxon>
        <taxon>campanulids</taxon>
        <taxon>Asterales</taxon>
        <taxon>Asteraceae</taxon>
        <taxon>Asteroideae</taxon>
        <taxon>Anthemideae</taxon>
        <taxon>Anthemidinae</taxon>
        <taxon>Tanacetum</taxon>
    </lineage>
</organism>
<feature type="non-terminal residue" evidence="1">
    <location>
        <position position="1"/>
    </location>
</feature>
<dbReference type="EMBL" id="BKCJ011762471">
    <property type="protein sequence ID" value="GFD50853.1"/>
    <property type="molecule type" value="Genomic_DNA"/>
</dbReference>
<accession>A0A699WUH5</accession>
<evidence type="ECO:0000313" key="1">
    <source>
        <dbReference type="EMBL" id="GFD50853.1"/>
    </source>
</evidence>
<name>A0A699WUH5_TANCI</name>
<sequence length="116" mass="12089">GAQRSAAVDGQQAARQAGREVQARRIGQLLRVELCVERVGGILLKVHVGIVRQAAARPGKGELHEGPGFGRAVVGGVGVGSYPVRVAEREGAAGLARAHAGEERLAHCQHWVAAAY</sequence>
<feature type="non-terminal residue" evidence="1">
    <location>
        <position position="116"/>
    </location>
</feature>